<sequence length="130" mass="12380">MTARDTAAGDAGDLADAGAAGETGHADGLAGTGAAGDAGGTGDPADAGLAARLARMISDACDGRVTPAEVLTAGASPGASLSALGVTSLALLRLIDAVEEEFDVVLDLGGGAAHLDSFPLLVGHVAEGTR</sequence>
<dbReference type="Pfam" id="PF00550">
    <property type="entry name" value="PP-binding"/>
    <property type="match status" value="1"/>
</dbReference>
<protein>
    <recommendedName>
        <fullName evidence="2">Carrier domain-containing protein</fullName>
    </recommendedName>
</protein>
<dbReference type="InterPro" id="IPR009081">
    <property type="entry name" value="PP-bd_ACP"/>
</dbReference>
<gene>
    <name evidence="3" type="ORF">HDA43_005609</name>
</gene>
<dbReference type="AlphaFoldDB" id="A0A852V0T5"/>
<evidence type="ECO:0000313" key="4">
    <source>
        <dbReference type="Proteomes" id="UP000576393"/>
    </source>
</evidence>
<feature type="domain" description="Carrier" evidence="2">
    <location>
        <begin position="76"/>
        <end position="107"/>
    </location>
</feature>
<accession>A0A852V0T5</accession>
<dbReference type="EMBL" id="JACCCO010000003">
    <property type="protein sequence ID" value="NYF43382.1"/>
    <property type="molecule type" value="Genomic_DNA"/>
</dbReference>
<feature type="compositionally biased region" description="Low complexity" evidence="1">
    <location>
        <begin position="1"/>
        <end position="20"/>
    </location>
</feature>
<evidence type="ECO:0000256" key="1">
    <source>
        <dbReference type="SAM" id="MobiDB-lite"/>
    </source>
</evidence>
<name>A0A852V0T5_9ACTN</name>
<dbReference type="InterPro" id="IPR036736">
    <property type="entry name" value="ACP-like_sf"/>
</dbReference>
<evidence type="ECO:0000313" key="3">
    <source>
        <dbReference type="EMBL" id="NYF43382.1"/>
    </source>
</evidence>
<dbReference type="Proteomes" id="UP000576393">
    <property type="component" value="Unassembled WGS sequence"/>
</dbReference>
<feature type="compositionally biased region" description="Gly residues" evidence="1">
    <location>
        <begin position="30"/>
        <end position="42"/>
    </location>
</feature>
<organism evidence="3 4">
    <name type="scientific">Streptosporangium sandarakinum</name>
    <dbReference type="NCBI Taxonomy" id="1260955"/>
    <lineage>
        <taxon>Bacteria</taxon>
        <taxon>Bacillati</taxon>
        <taxon>Actinomycetota</taxon>
        <taxon>Actinomycetes</taxon>
        <taxon>Streptosporangiales</taxon>
        <taxon>Streptosporangiaceae</taxon>
        <taxon>Streptosporangium</taxon>
    </lineage>
</organism>
<dbReference type="RefSeq" id="WP_246424741.1">
    <property type="nucleotide sequence ID" value="NZ_JACCCO010000003.1"/>
</dbReference>
<keyword evidence="4" id="KW-1185">Reference proteome</keyword>
<dbReference type="SUPFAM" id="SSF47336">
    <property type="entry name" value="ACP-like"/>
    <property type="match status" value="1"/>
</dbReference>
<comment type="caution">
    <text evidence="3">The sequence shown here is derived from an EMBL/GenBank/DDBJ whole genome shotgun (WGS) entry which is preliminary data.</text>
</comment>
<reference evidence="3 4" key="1">
    <citation type="submission" date="2020-07" db="EMBL/GenBank/DDBJ databases">
        <title>Sequencing the genomes of 1000 actinobacteria strains.</title>
        <authorList>
            <person name="Klenk H.-P."/>
        </authorList>
    </citation>
    <scope>NUCLEOTIDE SEQUENCE [LARGE SCALE GENOMIC DNA]</scope>
    <source>
        <strain evidence="3 4">DSM 45763</strain>
    </source>
</reference>
<dbReference type="Gene3D" id="1.10.1200.10">
    <property type="entry name" value="ACP-like"/>
    <property type="match status" value="1"/>
</dbReference>
<feature type="region of interest" description="Disordered" evidence="1">
    <location>
        <begin position="1"/>
        <end position="42"/>
    </location>
</feature>
<proteinExistence type="predicted"/>
<evidence type="ECO:0000259" key="2">
    <source>
        <dbReference type="Pfam" id="PF00550"/>
    </source>
</evidence>